<keyword evidence="4 6" id="KW-0067">ATP-binding</keyword>
<comment type="similarity">
    <text evidence="1">Belongs to the ABC transporter superfamily.</text>
</comment>
<sequence>MEISIRNLTKRYGRILALNKINMHASGPGCIAILGPNGAGKTTMLKLISNIIKPTDGSVLINNINVSDYPERALKYLGALIEQPEFYYYLNGYEILKFAAKVKGLKNNIDDEIKRLVDLTDMNDYLYRKTGTYSRGMKQRLALAVAMIGDPEIIILDEPTFGLDPKGMAYIRDLIKNLSREKLVILSTHLIYEAKEVSNRTLIIDHGEIKYDSINSDNKRKILVTFDGSISNIKSDFIRDFVIDKNRIIITPREDADNYNIIYDLIKNGVKVNSAQDYDDLEETYISITS</sequence>
<dbReference type="CDD" id="cd03230">
    <property type="entry name" value="ABC_DR_subfamily_A"/>
    <property type="match status" value="1"/>
</dbReference>
<comment type="caution">
    <text evidence="6">The sequence shown here is derived from an EMBL/GenBank/DDBJ whole genome shotgun (WGS) entry which is preliminary data.</text>
</comment>
<reference evidence="6 7" key="1">
    <citation type="submission" date="2017-04" db="EMBL/GenBank/DDBJ databases">
        <authorList>
            <person name="Varghese N."/>
            <person name="Submissions S."/>
        </authorList>
    </citation>
    <scope>NUCLEOTIDE SEQUENCE [LARGE SCALE GENOMIC DNA]</scope>
    <source>
        <strain evidence="6 7">DSM 9789</strain>
    </source>
</reference>
<dbReference type="PANTHER" id="PTHR43335:SF4">
    <property type="entry name" value="ABC TRANSPORTER, ATP-BINDING PROTEIN"/>
    <property type="match status" value="1"/>
</dbReference>
<dbReference type="InterPro" id="IPR003439">
    <property type="entry name" value="ABC_transporter-like_ATP-bd"/>
</dbReference>
<name>A0A8G2FWN1_PICTO</name>
<evidence type="ECO:0000256" key="1">
    <source>
        <dbReference type="ARBA" id="ARBA00005417"/>
    </source>
</evidence>
<dbReference type="GO" id="GO:0005524">
    <property type="term" value="F:ATP binding"/>
    <property type="evidence" value="ECO:0007669"/>
    <property type="project" value="UniProtKB-KW"/>
</dbReference>
<feature type="domain" description="ABC transporter" evidence="5">
    <location>
        <begin position="3"/>
        <end position="231"/>
    </location>
</feature>
<dbReference type="Pfam" id="PF00005">
    <property type="entry name" value="ABC_tran"/>
    <property type="match status" value="1"/>
</dbReference>
<dbReference type="PANTHER" id="PTHR43335">
    <property type="entry name" value="ABC TRANSPORTER, ATP-BINDING PROTEIN"/>
    <property type="match status" value="1"/>
</dbReference>
<dbReference type="EMBL" id="FWYE01000002">
    <property type="protein sequence ID" value="SMD30847.1"/>
    <property type="molecule type" value="Genomic_DNA"/>
</dbReference>
<evidence type="ECO:0000256" key="2">
    <source>
        <dbReference type="ARBA" id="ARBA00022448"/>
    </source>
</evidence>
<dbReference type="InterPro" id="IPR003593">
    <property type="entry name" value="AAA+_ATPase"/>
</dbReference>
<proteinExistence type="inferred from homology"/>
<dbReference type="RefSeq" id="WP_084272721.1">
    <property type="nucleotide sequence ID" value="NZ_FWYE01000002.1"/>
</dbReference>
<evidence type="ECO:0000313" key="6">
    <source>
        <dbReference type="EMBL" id="SMD30847.1"/>
    </source>
</evidence>
<dbReference type="InterPro" id="IPR027417">
    <property type="entry name" value="P-loop_NTPase"/>
</dbReference>
<dbReference type="SMART" id="SM00382">
    <property type="entry name" value="AAA"/>
    <property type="match status" value="1"/>
</dbReference>
<accession>A0A8G2FWN1</accession>
<dbReference type="AlphaFoldDB" id="A0A8G2FWN1"/>
<protein>
    <submittedName>
        <fullName evidence="6">ABC-2 type transport system ATP-binding protein</fullName>
    </submittedName>
</protein>
<evidence type="ECO:0000259" key="5">
    <source>
        <dbReference type="PROSITE" id="PS50893"/>
    </source>
</evidence>
<dbReference type="Proteomes" id="UP000192315">
    <property type="component" value="Unassembled WGS sequence"/>
</dbReference>
<keyword evidence="2" id="KW-0813">Transport</keyword>
<dbReference type="SUPFAM" id="SSF52540">
    <property type="entry name" value="P-loop containing nucleoside triphosphate hydrolases"/>
    <property type="match status" value="1"/>
</dbReference>
<gene>
    <name evidence="6" type="ORF">SAMN02745355_0761</name>
</gene>
<dbReference type="PROSITE" id="PS50893">
    <property type="entry name" value="ABC_TRANSPORTER_2"/>
    <property type="match status" value="1"/>
</dbReference>
<dbReference type="Gene3D" id="3.40.50.300">
    <property type="entry name" value="P-loop containing nucleotide triphosphate hydrolases"/>
    <property type="match status" value="1"/>
</dbReference>
<organism evidence="6 7">
    <name type="scientific">Picrophilus torridus (strain ATCC 700027 / DSM 9790 / JCM 10055 / NBRC 100828 / KAW 2/3)</name>
    <dbReference type="NCBI Taxonomy" id="1122961"/>
    <lineage>
        <taxon>Archaea</taxon>
        <taxon>Methanobacteriati</taxon>
        <taxon>Thermoplasmatota</taxon>
        <taxon>Thermoplasmata</taxon>
        <taxon>Thermoplasmatales</taxon>
        <taxon>Picrophilaceae</taxon>
        <taxon>Picrophilus</taxon>
    </lineage>
</organism>
<keyword evidence="3" id="KW-0547">Nucleotide-binding</keyword>
<evidence type="ECO:0000256" key="4">
    <source>
        <dbReference type="ARBA" id="ARBA00022840"/>
    </source>
</evidence>
<keyword evidence="7" id="KW-1185">Reference proteome</keyword>
<evidence type="ECO:0000313" key="7">
    <source>
        <dbReference type="Proteomes" id="UP000192315"/>
    </source>
</evidence>
<dbReference type="GO" id="GO:0016887">
    <property type="term" value="F:ATP hydrolysis activity"/>
    <property type="evidence" value="ECO:0007669"/>
    <property type="project" value="InterPro"/>
</dbReference>
<evidence type="ECO:0000256" key="3">
    <source>
        <dbReference type="ARBA" id="ARBA00022741"/>
    </source>
</evidence>